<proteinExistence type="inferred from homology"/>
<gene>
    <name evidence="7" type="ORF">BGZ70_007402</name>
</gene>
<keyword evidence="8" id="KW-1185">Reference proteome</keyword>
<comment type="similarity">
    <text evidence="1">Belongs to the CCM1 family.</text>
</comment>
<dbReference type="PANTHER" id="PTHR47447">
    <property type="entry name" value="OS03G0856100 PROTEIN"/>
    <property type="match status" value="1"/>
</dbReference>
<comment type="caution">
    <text evidence="7">The sequence shown here is derived from an EMBL/GenBank/DDBJ whole genome shotgun (WGS) entry which is preliminary data.</text>
</comment>
<dbReference type="Pfam" id="PF13812">
    <property type="entry name" value="PPR_3"/>
    <property type="match status" value="1"/>
</dbReference>
<evidence type="ECO:0000256" key="4">
    <source>
        <dbReference type="ARBA" id="ARBA00044511"/>
    </source>
</evidence>
<feature type="region of interest" description="Disordered" evidence="6">
    <location>
        <begin position="722"/>
        <end position="750"/>
    </location>
</feature>
<comment type="function">
    <text evidence="3">Regulates mitochondrial small subunit maturation by controlling 15S rRNA 5'-end processing. Localizes to the 5' precursor of the 15S rRNA in a position that is subsequently occupied by mS47 in the mature yeast mtSSU. Uses structure and sequence-specific RNA recognition, binding to a single-stranded region of the precursor and specifically recognizing bases -6 to -1. The exchange of Ccm1 for mS47 is coupled to the irreversible removal of precursor rRNA that is accompanied by conformational changes of the mitoribosomal proteins uS5m and mS26. These conformational changes signal completion of 5'-end rRNA processing through protection of the mature 5'-end of the 15S rRNA and stabilization of mS47. The removal of the 5' precursor together with the dissociation of Ccm1 may be catalyzed by the 5'-3' exoribonuclease Pet127. Involved in the specific removal of group I introns in mitochondrial encoded transcripts.</text>
</comment>
<dbReference type="PANTHER" id="PTHR47447:SF17">
    <property type="entry name" value="OS12G0638900 PROTEIN"/>
    <property type="match status" value="1"/>
</dbReference>
<sequence>MDRWIRIAFTGHKRMQSSLVRPMPAPSTATYGVVDIANSMSESDSFNTVRTAQGYDDLVRRDAATSETAASAKPSEGPTITANKKVVALRKSLSHIPVEDYDPGLPFISLREPGWKRKPMISKADQRAVDRVWRQYLRLVRDDYGRDMSKQDYTTLMRTVRHSQDPKEGAARILTLHEHMNKEGILATRRMIEMGIQAHIVLGSMPEAVRLYHETGRIAGEGSVEQRRVLEAMLDGFNTNRLELEGIAFLDSFPTCSAAGFQPPLNFQHLYQRLLSDQRRSLGGMDASSKSIAAIKRFLQSPVPPRLLDVRRVLWILGSDSDSPRLVHEFSKRFSGLLVKTADVKAMTPLLQSILSSCHVQEAVRVLDLMLTHGMEPQLEEIRLYLLDNLTKSTTDKEEKQSVIAQWDLVALQRIRQPLKISCLFSNVQHDDLDIETISQYMRLVSKCIKKDDIPGALNVASYIYMRGWSASELDFKQLNSHMVNYGRSNAFVDYLDVRYTLGGESKPDLHTFRRLIYAACRRSDLHSALSLFKLLRLRHMDWSVDASIYNAIISTAGATGHIRVAERTFRCLLEDGVQPDRSTFHGLLNGYTNAKDLEAAVLIPEQMVKHKLTPTTRTFNLVMKAYLGTRCDLATARKLFRVMQLSGHAAVPPDLVTFNQLLEGHRRVGNTQWFDTYFDRFFGQTPQRSASPQSLISTTPPLSTLAKDPTAVTEVSADIPAEQGAKDGVTSQSKKVSRRAKAMPVRPESSDDKTLLVQLKHSLLLPTVDLPTVWELWRAIEPKFMSQPTTDATVTATVNDATSGTVAPTIVCLVEDPFRLKTHVPFKKRMGDVTVPATDDEHFRFTTLTLFKAAFRCRGDLSGVKQMDRILSDFFPNHPMGRAVIAKQGIKRVRIHARTKGVHS</sequence>
<evidence type="ECO:0000256" key="1">
    <source>
        <dbReference type="ARBA" id="ARBA00006192"/>
    </source>
</evidence>
<keyword evidence="2" id="KW-0677">Repeat</keyword>
<reference evidence="7" key="1">
    <citation type="journal article" date="2020" name="Fungal Divers.">
        <title>Resolving the Mortierellaceae phylogeny through synthesis of multi-gene phylogenetics and phylogenomics.</title>
        <authorList>
            <person name="Vandepol N."/>
            <person name="Liber J."/>
            <person name="Desiro A."/>
            <person name="Na H."/>
            <person name="Kennedy M."/>
            <person name="Barry K."/>
            <person name="Grigoriev I.V."/>
            <person name="Miller A.N."/>
            <person name="O'Donnell K."/>
            <person name="Stajich J.E."/>
            <person name="Bonito G."/>
        </authorList>
    </citation>
    <scope>NUCLEOTIDE SEQUENCE</scope>
    <source>
        <strain evidence="7">CK1249</strain>
    </source>
</reference>
<evidence type="ECO:0000256" key="6">
    <source>
        <dbReference type="SAM" id="MobiDB-lite"/>
    </source>
</evidence>
<dbReference type="EMBL" id="JAAAHY010000466">
    <property type="protein sequence ID" value="KAF9963465.1"/>
    <property type="molecule type" value="Genomic_DNA"/>
</dbReference>
<dbReference type="OrthoDB" id="185373at2759"/>
<evidence type="ECO:0000313" key="8">
    <source>
        <dbReference type="Proteomes" id="UP000738359"/>
    </source>
</evidence>
<dbReference type="PROSITE" id="PS51375">
    <property type="entry name" value="PPR"/>
    <property type="match status" value="2"/>
</dbReference>
<comment type="subunit">
    <text evidence="4">Binds to mitochondrial small subunit 15S rRNA.</text>
</comment>
<dbReference type="Gene3D" id="1.25.40.10">
    <property type="entry name" value="Tetratricopeptide repeat domain"/>
    <property type="match status" value="1"/>
</dbReference>
<evidence type="ECO:0000256" key="5">
    <source>
        <dbReference type="PROSITE-ProRule" id="PRU00708"/>
    </source>
</evidence>
<feature type="repeat" description="PPR" evidence="5">
    <location>
        <begin position="581"/>
        <end position="615"/>
    </location>
</feature>
<protein>
    <submittedName>
        <fullName evidence="7">Uncharacterized protein</fullName>
    </submittedName>
</protein>
<dbReference type="InterPro" id="IPR011990">
    <property type="entry name" value="TPR-like_helical_dom_sf"/>
</dbReference>
<dbReference type="AlphaFoldDB" id="A0A9P6J5X6"/>
<evidence type="ECO:0000256" key="2">
    <source>
        <dbReference type="ARBA" id="ARBA00022737"/>
    </source>
</evidence>
<dbReference type="Proteomes" id="UP000738359">
    <property type="component" value="Unassembled WGS sequence"/>
</dbReference>
<organism evidence="7 8">
    <name type="scientific">Mortierella alpina</name>
    <name type="common">Oleaginous fungus</name>
    <name type="synonym">Mortierella renispora</name>
    <dbReference type="NCBI Taxonomy" id="64518"/>
    <lineage>
        <taxon>Eukaryota</taxon>
        <taxon>Fungi</taxon>
        <taxon>Fungi incertae sedis</taxon>
        <taxon>Mucoromycota</taxon>
        <taxon>Mortierellomycotina</taxon>
        <taxon>Mortierellomycetes</taxon>
        <taxon>Mortierellales</taxon>
        <taxon>Mortierellaceae</taxon>
        <taxon>Mortierella</taxon>
    </lineage>
</organism>
<evidence type="ECO:0000256" key="3">
    <source>
        <dbReference type="ARBA" id="ARBA00044493"/>
    </source>
</evidence>
<evidence type="ECO:0000313" key="7">
    <source>
        <dbReference type="EMBL" id="KAF9963465.1"/>
    </source>
</evidence>
<feature type="repeat" description="PPR" evidence="5">
    <location>
        <begin position="546"/>
        <end position="580"/>
    </location>
</feature>
<dbReference type="InterPro" id="IPR002885">
    <property type="entry name" value="PPR_rpt"/>
</dbReference>
<accession>A0A9P6J5X6</accession>
<name>A0A9P6J5X6_MORAP</name>